<comment type="caution">
    <text evidence="1">The sequence shown here is derived from an EMBL/GenBank/DDBJ whole genome shotgun (WGS) entry which is preliminary data.</text>
</comment>
<protein>
    <submittedName>
        <fullName evidence="1">8334_t:CDS:1</fullName>
    </submittedName>
</protein>
<name>A0ACA9KPF3_9GLOM</name>
<evidence type="ECO:0000313" key="2">
    <source>
        <dbReference type="Proteomes" id="UP000789860"/>
    </source>
</evidence>
<organism evidence="1 2">
    <name type="scientific">Scutellospora calospora</name>
    <dbReference type="NCBI Taxonomy" id="85575"/>
    <lineage>
        <taxon>Eukaryota</taxon>
        <taxon>Fungi</taxon>
        <taxon>Fungi incertae sedis</taxon>
        <taxon>Mucoromycota</taxon>
        <taxon>Glomeromycotina</taxon>
        <taxon>Glomeromycetes</taxon>
        <taxon>Diversisporales</taxon>
        <taxon>Gigasporaceae</taxon>
        <taxon>Scutellospora</taxon>
    </lineage>
</organism>
<accession>A0ACA9KPF3</accession>
<reference evidence="1" key="1">
    <citation type="submission" date="2021-06" db="EMBL/GenBank/DDBJ databases">
        <authorList>
            <person name="Kallberg Y."/>
            <person name="Tangrot J."/>
            <person name="Rosling A."/>
        </authorList>
    </citation>
    <scope>NUCLEOTIDE SEQUENCE</scope>
    <source>
        <strain evidence="1">AU212A</strain>
    </source>
</reference>
<dbReference type="EMBL" id="CAJVPM010002389">
    <property type="protein sequence ID" value="CAG8485721.1"/>
    <property type="molecule type" value="Genomic_DNA"/>
</dbReference>
<feature type="non-terminal residue" evidence="1">
    <location>
        <position position="1"/>
    </location>
</feature>
<gene>
    <name evidence="1" type="ORF">SCALOS_LOCUS2622</name>
</gene>
<dbReference type="Proteomes" id="UP000789860">
    <property type="component" value="Unassembled WGS sequence"/>
</dbReference>
<keyword evidence="2" id="KW-1185">Reference proteome</keyword>
<proteinExistence type="predicted"/>
<evidence type="ECO:0000313" key="1">
    <source>
        <dbReference type="EMBL" id="CAG8485721.1"/>
    </source>
</evidence>
<sequence length="112" mass="12718">VNIATTINNLLVEFNLTNKVLALTTDNVLAILVCGKILADTTYHSLEVIEQEIAIRMQTALRRLAVNYYDIQKLMPTTKIWEKIKEILILMKLLEKATKLLSTSLYLTIADI</sequence>